<dbReference type="STRING" id="478744.SAMN05444359_11562"/>
<dbReference type="Pfam" id="PF00756">
    <property type="entry name" value="Esterase"/>
    <property type="match status" value="1"/>
</dbReference>
<dbReference type="RefSeq" id="WP_090169629.1">
    <property type="nucleotide sequence ID" value="NZ_FOFB01000015.1"/>
</dbReference>
<dbReference type="PANTHER" id="PTHR48098">
    <property type="entry name" value="ENTEROCHELIN ESTERASE-RELATED"/>
    <property type="match status" value="1"/>
</dbReference>
<dbReference type="PANTHER" id="PTHR48098:SF3">
    <property type="entry name" value="IRON(III) ENTEROBACTIN ESTERASE"/>
    <property type="match status" value="1"/>
</dbReference>
<gene>
    <name evidence="1" type="ORF">SAMN05444359_11562</name>
</gene>
<evidence type="ECO:0000313" key="1">
    <source>
        <dbReference type="EMBL" id="SEQ75788.1"/>
    </source>
</evidence>
<reference evidence="2" key="1">
    <citation type="submission" date="2016-10" db="EMBL/GenBank/DDBJ databases">
        <authorList>
            <person name="Varghese N."/>
            <person name="Submissions S."/>
        </authorList>
    </citation>
    <scope>NUCLEOTIDE SEQUENCE [LARGE SCALE GENOMIC DNA]</scope>
    <source>
        <strain evidence="2">DSM 24740</strain>
    </source>
</reference>
<dbReference type="AlphaFoldDB" id="A0A1H9IMJ4"/>
<proteinExistence type="predicted"/>
<name>A0A1H9IMJ4_9BACT</name>
<dbReference type="InterPro" id="IPR029058">
    <property type="entry name" value="AB_hydrolase_fold"/>
</dbReference>
<keyword evidence="2" id="KW-1185">Reference proteome</keyword>
<dbReference type="OrthoDB" id="9775130at2"/>
<protein>
    <submittedName>
        <fullName evidence="1">Esterase/lipase superfamily enzyme</fullName>
    </submittedName>
</protein>
<organism evidence="1 2">
    <name type="scientific">Neolewinella agarilytica</name>
    <dbReference type="NCBI Taxonomy" id="478744"/>
    <lineage>
        <taxon>Bacteria</taxon>
        <taxon>Pseudomonadati</taxon>
        <taxon>Bacteroidota</taxon>
        <taxon>Saprospiria</taxon>
        <taxon>Saprospirales</taxon>
        <taxon>Lewinellaceae</taxon>
        <taxon>Neolewinella</taxon>
    </lineage>
</organism>
<evidence type="ECO:0000313" key="2">
    <source>
        <dbReference type="Proteomes" id="UP000199021"/>
    </source>
</evidence>
<dbReference type="SUPFAM" id="SSF53474">
    <property type="entry name" value="alpha/beta-Hydrolases"/>
    <property type="match status" value="1"/>
</dbReference>
<sequence length="233" mass="27134">MQETLTNFYSHHLGHDVKILTFGTHGQPLVIFPTTLGSYYEAKDRGMVESLRWFIERGFVQVFCPDSINDASWYGDIHPKFRVLRHIQYDKFLTEEFVPQIRNNTPSGRIACCGISFGGFSASNFAFRHPEMVSHLFCLSGAFDIKSFMHGYYDDNVYFNNPVDFMPNADHGDLWNMKIILGTSNWDICLDGNLKFSEILRKKNIPHWLDVRGDIEHDWPLWLEMLPHYVSML</sequence>
<accession>A0A1H9IMJ4</accession>
<dbReference type="InParanoid" id="A0A1H9IMJ4"/>
<dbReference type="InterPro" id="IPR000801">
    <property type="entry name" value="Esterase-like"/>
</dbReference>
<dbReference type="Proteomes" id="UP000199021">
    <property type="component" value="Unassembled WGS sequence"/>
</dbReference>
<dbReference type="InterPro" id="IPR050583">
    <property type="entry name" value="Mycobacterial_A85_antigen"/>
</dbReference>
<dbReference type="EMBL" id="FOFB01000015">
    <property type="protein sequence ID" value="SEQ75788.1"/>
    <property type="molecule type" value="Genomic_DNA"/>
</dbReference>
<dbReference type="Gene3D" id="3.40.50.1820">
    <property type="entry name" value="alpha/beta hydrolase"/>
    <property type="match status" value="1"/>
</dbReference>